<proteinExistence type="inferred from homology"/>
<evidence type="ECO:0000256" key="4">
    <source>
        <dbReference type="ARBA" id="ARBA00023002"/>
    </source>
</evidence>
<organism evidence="6 9">
    <name type="scientific">Sarcoptes scabiei</name>
    <name type="common">Itch mite</name>
    <name type="synonym">Acarus scabiei</name>
    <dbReference type="NCBI Taxonomy" id="52283"/>
    <lineage>
        <taxon>Eukaryota</taxon>
        <taxon>Metazoa</taxon>
        <taxon>Ecdysozoa</taxon>
        <taxon>Arthropoda</taxon>
        <taxon>Chelicerata</taxon>
        <taxon>Arachnida</taxon>
        <taxon>Acari</taxon>
        <taxon>Acariformes</taxon>
        <taxon>Sarcoptiformes</taxon>
        <taxon>Astigmata</taxon>
        <taxon>Psoroptidia</taxon>
        <taxon>Sarcoptoidea</taxon>
        <taxon>Sarcoptidae</taxon>
        <taxon>Sarcoptinae</taxon>
        <taxon>Sarcoptes</taxon>
    </lineage>
</organism>
<reference evidence="8" key="2">
    <citation type="journal article" date="2020" name="PLoS Negl. Trop. Dis.">
        <title>High-quality nuclear genome for Sarcoptes scabiei-A critical resource for a neglected parasite.</title>
        <authorList>
            <person name="Korhonen P.K."/>
            <person name="Gasser R.B."/>
            <person name="Ma G."/>
            <person name="Wang T."/>
            <person name="Stroehlein A.J."/>
            <person name="Young N.D."/>
            <person name="Ang C.S."/>
            <person name="Fernando D.D."/>
            <person name="Lu H.C."/>
            <person name="Taylor S."/>
            <person name="Reynolds S.L."/>
            <person name="Mofiz E."/>
            <person name="Najaraj S.H."/>
            <person name="Gowda H."/>
            <person name="Madugundu A."/>
            <person name="Renuse S."/>
            <person name="Holt D."/>
            <person name="Pandey A."/>
            <person name="Papenfuss A.T."/>
            <person name="Fischer K."/>
        </authorList>
    </citation>
    <scope>NUCLEOTIDE SEQUENCE [LARGE SCALE GENOMIC DNA]</scope>
</reference>
<comment type="subunit">
    <text evidence="2">Homotetramer.</text>
</comment>
<dbReference type="InterPro" id="IPR002347">
    <property type="entry name" value="SDR_fam"/>
</dbReference>
<dbReference type="PRINTS" id="PR00080">
    <property type="entry name" value="SDRFAMILY"/>
</dbReference>
<name>A0A132A7P1_SARSC</name>
<evidence type="ECO:0000256" key="3">
    <source>
        <dbReference type="ARBA" id="ARBA00022857"/>
    </source>
</evidence>
<accession>A0A132A7P1</accession>
<dbReference type="FunFam" id="3.40.50.720:FF:000084">
    <property type="entry name" value="Short-chain dehydrogenase reductase"/>
    <property type="match status" value="1"/>
</dbReference>
<evidence type="ECO:0000313" key="5">
    <source>
        <dbReference type="EMBL" id="KAF7495550.1"/>
    </source>
</evidence>
<reference evidence="5" key="3">
    <citation type="submission" date="2020-01" db="EMBL/GenBank/DDBJ databases">
        <authorList>
            <person name="Korhonen P.K.K."/>
            <person name="Guangxu M.G."/>
            <person name="Wang T.W."/>
            <person name="Stroehlein A.J.S."/>
            <person name="Young N.D."/>
            <person name="Ang C.-S.A."/>
            <person name="Fernando D.W.F."/>
            <person name="Lu H.L."/>
            <person name="Taylor S.T."/>
            <person name="Ehtesham M.E.M."/>
            <person name="Najaraj S.H.N."/>
            <person name="Harsha G.H.G."/>
            <person name="Madugundu A.M."/>
            <person name="Renuse S.R."/>
            <person name="Holt D.H."/>
            <person name="Pandey A.P."/>
            <person name="Papenfuss A.P."/>
            <person name="Gasser R.B.G."/>
            <person name="Fischer K.F."/>
        </authorList>
    </citation>
    <scope>NUCLEOTIDE SEQUENCE</scope>
    <source>
        <strain evidence="5">SSS_KF_BRIS2020</strain>
    </source>
</reference>
<evidence type="ECO:0000256" key="1">
    <source>
        <dbReference type="ARBA" id="ARBA00006484"/>
    </source>
</evidence>
<dbReference type="Proteomes" id="UP000616769">
    <property type="component" value="Unassembled WGS sequence"/>
</dbReference>
<evidence type="ECO:0000313" key="8">
    <source>
        <dbReference type="Proteomes" id="UP000070412"/>
    </source>
</evidence>
<dbReference type="InterPro" id="IPR051737">
    <property type="entry name" value="L-xylulose/Carbonyl_redctase"/>
</dbReference>
<dbReference type="GO" id="GO:0050038">
    <property type="term" value="F:L-xylulose reductase (NADPH) activity"/>
    <property type="evidence" value="ECO:0007669"/>
    <property type="project" value="TreeGrafter"/>
</dbReference>
<dbReference type="EMBL" id="WVUK01000047">
    <property type="protein sequence ID" value="KAF7495550.1"/>
    <property type="molecule type" value="Genomic_DNA"/>
</dbReference>
<dbReference type="VEuPathDB" id="VectorBase:SSCA007595"/>
<evidence type="ECO:0000256" key="2">
    <source>
        <dbReference type="ARBA" id="ARBA00011881"/>
    </source>
</evidence>
<dbReference type="OMA" id="LIGAWNT"/>
<dbReference type="OrthoDB" id="1393670at2759"/>
<dbReference type="PROSITE" id="PS00061">
    <property type="entry name" value="ADH_SHORT"/>
    <property type="match status" value="1"/>
</dbReference>
<evidence type="ECO:0000313" key="6">
    <source>
        <dbReference type="EMBL" id="KPM06991.1"/>
    </source>
</evidence>
<reference evidence="6 9" key="1">
    <citation type="journal article" date="2015" name="Parasit. Vectors">
        <title>Draft genome of the scabies mite.</title>
        <authorList>
            <person name="Rider S.D.Jr."/>
            <person name="Morgan M.S."/>
            <person name="Arlian L.G."/>
        </authorList>
    </citation>
    <scope>NUCLEOTIDE SEQUENCE [LARGE SCALE GENOMIC DNA]</scope>
    <source>
        <strain evidence="6">Arlian Lab</strain>
    </source>
</reference>
<dbReference type="InterPro" id="IPR020904">
    <property type="entry name" value="Sc_DH/Rdtase_CS"/>
</dbReference>
<dbReference type="GO" id="GO:0006006">
    <property type="term" value="P:glucose metabolic process"/>
    <property type="evidence" value="ECO:0007669"/>
    <property type="project" value="TreeGrafter"/>
</dbReference>
<dbReference type="EMBL" id="JXLN01011222">
    <property type="protein sequence ID" value="KPM06991.1"/>
    <property type="molecule type" value="Genomic_DNA"/>
</dbReference>
<dbReference type="PANTHER" id="PTHR44252">
    <property type="entry name" value="D-ERYTHRULOSE REDUCTASE"/>
    <property type="match status" value="1"/>
</dbReference>
<keyword evidence="8" id="KW-1185">Reference proteome</keyword>
<reference evidence="7" key="4">
    <citation type="submission" date="2022-06" db="UniProtKB">
        <authorList>
            <consortium name="EnsemblMetazoa"/>
        </authorList>
    </citation>
    <scope>IDENTIFICATION</scope>
</reference>
<dbReference type="GO" id="GO:0004090">
    <property type="term" value="F:carbonyl reductase (NADPH) activity"/>
    <property type="evidence" value="ECO:0007669"/>
    <property type="project" value="TreeGrafter"/>
</dbReference>
<evidence type="ECO:0000313" key="9">
    <source>
        <dbReference type="Proteomes" id="UP000616769"/>
    </source>
</evidence>
<dbReference type="SUPFAM" id="SSF51735">
    <property type="entry name" value="NAD(P)-binding Rossmann-fold domains"/>
    <property type="match status" value="1"/>
</dbReference>
<keyword evidence="3" id="KW-0521">NADP</keyword>
<sequence length="246" mass="27142">MEFDFSGKTALVTGASRGIGREIVHLLSTFKCKVIALGRDLNKLTELKENLSNIEIVCIDLSDWSGTKNALQPYRNQIDLLVNNAAYAKCTPLGSIDEKEIDDHYNVNVKAIINVTQCCLDRMKQNRSGSIVNVSSVAGLVGLRDHLVYGGTKASLDLMTKIMALELGSFNIRVNSINPGVTWTEMAMVGWSDEQKRQWMLDRCPLGRFSEPKEIAKAVIFLLSEHSSMINGINLPIDGGVLNTKL</sequence>
<dbReference type="Gene3D" id="3.40.50.720">
    <property type="entry name" value="NAD(P)-binding Rossmann-like Domain"/>
    <property type="match status" value="1"/>
</dbReference>
<dbReference type="PANTHER" id="PTHR44252:SF3">
    <property type="entry name" value="D-ERYTHRULOSE REDUCTASE-RELATED"/>
    <property type="match status" value="1"/>
</dbReference>
<gene>
    <name evidence="6" type="ORF">QR98_0054730</name>
    <name evidence="5" type="ORF">SSS_3366</name>
</gene>
<evidence type="ECO:0000313" key="7">
    <source>
        <dbReference type="EnsemblMetazoa" id="KAF7495550.1"/>
    </source>
</evidence>
<dbReference type="Pfam" id="PF13561">
    <property type="entry name" value="adh_short_C2"/>
    <property type="match status" value="1"/>
</dbReference>
<dbReference type="GO" id="GO:0005997">
    <property type="term" value="P:xylulose metabolic process"/>
    <property type="evidence" value="ECO:0007669"/>
    <property type="project" value="TreeGrafter"/>
</dbReference>
<comment type="similarity">
    <text evidence="1">Belongs to the short-chain dehydrogenases/reductases (SDR) family.</text>
</comment>
<protein>
    <submittedName>
        <fullName evidence="5 6">L-xylulose reductase</fullName>
    </submittedName>
</protein>
<dbReference type="EnsemblMetazoa" id="SSS_3366s_mrna">
    <property type="protein sequence ID" value="KAF7495550.1"/>
    <property type="gene ID" value="SSS_3366"/>
</dbReference>
<dbReference type="AlphaFoldDB" id="A0A132A7P1"/>
<dbReference type="Proteomes" id="UP000070412">
    <property type="component" value="Unassembled WGS sequence"/>
</dbReference>
<dbReference type="PRINTS" id="PR00081">
    <property type="entry name" value="GDHRDH"/>
</dbReference>
<keyword evidence="4" id="KW-0560">Oxidoreductase</keyword>
<dbReference type="InterPro" id="IPR036291">
    <property type="entry name" value="NAD(P)-bd_dom_sf"/>
</dbReference>